<dbReference type="InterPro" id="IPR023393">
    <property type="entry name" value="START-like_dom_sf"/>
</dbReference>
<dbReference type="InterPro" id="IPR019587">
    <property type="entry name" value="Polyketide_cyclase/dehydratase"/>
</dbReference>
<sequence length="178" mass="20117">MTTATQPTPTSELTPAQSTAVRWPDRYASTDIHLFASNEIVIPAPPETVWAWLIRADAWPDWYPNATHIHFRSVSGPDLRNRVKFAWTTFGIRVFSKVLEFEPATRIGWESQGMGVHAYHAWVLTPTPDGGTHVLSQQKQRGWLAKLVKKLMPNRVETQHQIWLETLSRVAQAGPPTA</sequence>
<proteinExistence type="predicted"/>
<organism evidence="1 2">
    <name type="scientific">Granulicella rosea</name>
    <dbReference type="NCBI Taxonomy" id="474952"/>
    <lineage>
        <taxon>Bacteria</taxon>
        <taxon>Pseudomonadati</taxon>
        <taxon>Acidobacteriota</taxon>
        <taxon>Terriglobia</taxon>
        <taxon>Terriglobales</taxon>
        <taxon>Acidobacteriaceae</taxon>
        <taxon>Granulicella</taxon>
    </lineage>
</organism>
<dbReference type="Pfam" id="PF10604">
    <property type="entry name" value="Polyketide_cyc2"/>
    <property type="match status" value="1"/>
</dbReference>
<keyword evidence="2" id="KW-1185">Reference proteome</keyword>
<dbReference type="OrthoDB" id="838646at2"/>
<evidence type="ECO:0000313" key="1">
    <source>
        <dbReference type="EMBL" id="SNS35126.1"/>
    </source>
</evidence>
<protein>
    <submittedName>
        <fullName evidence="1">Uncharacterized conserved protein YndB, AHSA1/START domain</fullName>
    </submittedName>
</protein>
<accession>A0A239DRI3</accession>
<dbReference type="SUPFAM" id="SSF55961">
    <property type="entry name" value="Bet v1-like"/>
    <property type="match status" value="1"/>
</dbReference>
<dbReference type="Gene3D" id="3.30.530.20">
    <property type="match status" value="1"/>
</dbReference>
<dbReference type="RefSeq" id="WP_089406894.1">
    <property type="nucleotide sequence ID" value="NZ_FZOU01000001.1"/>
</dbReference>
<reference evidence="1 2" key="1">
    <citation type="submission" date="2017-06" db="EMBL/GenBank/DDBJ databases">
        <authorList>
            <person name="Kim H.J."/>
            <person name="Triplett B.A."/>
        </authorList>
    </citation>
    <scope>NUCLEOTIDE SEQUENCE [LARGE SCALE GENOMIC DNA]</scope>
    <source>
        <strain evidence="1 2">DSM 18704</strain>
    </source>
</reference>
<dbReference type="AlphaFoldDB" id="A0A239DRI3"/>
<name>A0A239DRI3_9BACT</name>
<dbReference type="Proteomes" id="UP000198356">
    <property type="component" value="Unassembled WGS sequence"/>
</dbReference>
<evidence type="ECO:0000313" key="2">
    <source>
        <dbReference type="Proteomes" id="UP000198356"/>
    </source>
</evidence>
<dbReference type="EMBL" id="FZOU01000001">
    <property type="protein sequence ID" value="SNS35126.1"/>
    <property type="molecule type" value="Genomic_DNA"/>
</dbReference>
<gene>
    <name evidence="1" type="ORF">SAMN05421770_101617</name>
</gene>
<dbReference type="CDD" id="cd07822">
    <property type="entry name" value="SRPBCC_4"/>
    <property type="match status" value="1"/>
</dbReference>